<dbReference type="InterPro" id="IPR005467">
    <property type="entry name" value="His_kinase_dom"/>
</dbReference>
<dbReference type="RefSeq" id="WP_164035629.1">
    <property type="nucleotide sequence ID" value="NZ_JAAGNZ010000001.1"/>
</dbReference>
<keyword evidence="5" id="KW-0902">Two-component regulatory system</keyword>
<evidence type="ECO:0000256" key="5">
    <source>
        <dbReference type="ARBA" id="ARBA00023012"/>
    </source>
</evidence>
<evidence type="ECO:0000256" key="2">
    <source>
        <dbReference type="ARBA" id="ARBA00012438"/>
    </source>
</evidence>
<accession>A0A6M0IEZ4</accession>
<gene>
    <name evidence="8" type="ORF">GK091_05670</name>
</gene>
<dbReference type="Gene3D" id="1.10.287.130">
    <property type="match status" value="1"/>
</dbReference>
<dbReference type="SUPFAM" id="SSF47384">
    <property type="entry name" value="Homodimeric domain of signal transducing histidine kinase"/>
    <property type="match status" value="1"/>
</dbReference>
<dbReference type="CDD" id="cd00082">
    <property type="entry name" value="HisKA"/>
    <property type="match status" value="1"/>
</dbReference>
<dbReference type="InterPro" id="IPR050736">
    <property type="entry name" value="Sensor_HK_Regulatory"/>
</dbReference>
<dbReference type="SMART" id="SM00388">
    <property type="entry name" value="HisKA"/>
    <property type="match status" value="1"/>
</dbReference>
<evidence type="ECO:0000256" key="4">
    <source>
        <dbReference type="ARBA" id="ARBA00022777"/>
    </source>
</evidence>
<name>A0A6M0IEZ4_9BACT</name>
<dbReference type="EC" id="2.7.13.3" evidence="2"/>
<feature type="domain" description="Histidine kinase" evidence="7">
    <location>
        <begin position="183"/>
        <end position="423"/>
    </location>
</feature>
<comment type="catalytic activity">
    <reaction evidence="1">
        <text>ATP + protein L-histidine = ADP + protein N-phospho-L-histidine.</text>
        <dbReference type="EC" id="2.7.13.3"/>
    </reaction>
</comment>
<dbReference type="Pfam" id="PF02518">
    <property type="entry name" value="HATPase_c"/>
    <property type="match status" value="1"/>
</dbReference>
<organism evidence="8 9">
    <name type="scientific">Spirosoma agri</name>
    <dbReference type="NCBI Taxonomy" id="1987381"/>
    <lineage>
        <taxon>Bacteria</taxon>
        <taxon>Pseudomonadati</taxon>
        <taxon>Bacteroidota</taxon>
        <taxon>Cytophagia</taxon>
        <taxon>Cytophagales</taxon>
        <taxon>Cytophagaceae</taxon>
        <taxon>Spirosoma</taxon>
    </lineage>
</organism>
<dbReference type="PANTHER" id="PTHR43711:SF28">
    <property type="entry name" value="SENSOR HISTIDINE KINASE YXDK"/>
    <property type="match status" value="1"/>
</dbReference>
<evidence type="ECO:0000313" key="9">
    <source>
        <dbReference type="Proteomes" id="UP000477386"/>
    </source>
</evidence>
<dbReference type="SMART" id="SM00387">
    <property type="entry name" value="HATPase_c"/>
    <property type="match status" value="1"/>
</dbReference>
<feature type="region of interest" description="Disordered" evidence="6">
    <location>
        <begin position="350"/>
        <end position="383"/>
    </location>
</feature>
<evidence type="ECO:0000256" key="6">
    <source>
        <dbReference type="SAM" id="MobiDB-lite"/>
    </source>
</evidence>
<dbReference type="Proteomes" id="UP000477386">
    <property type="component" value="Unassembled WGS sequence"/>
</dbReference>
<dbReference type="InterPro" id="IPR003594">
    <property type="entry name" value="HATPase_dom"/>
</dbReference>
<dbReference type="Pfam" id="PF00512">
    <property type="entry name" value="HisKA"/>
    <property type="match status" value="1"/>
</dbReference>
<dbReference type="InterPro" id="IPR036097">
    <property type="entry name" value="HisK_dim/P_sf"/>
</dbReference>
<evidence type="ECO:0000313" key="8">
    <source>
        <dbReference type="EMBL" id="NEU66362.1"/>
    </source>
</evidence>
<dbReference type="AlphaFoldDB" id="A0A6M0IEZ4"/>
<reference evidence="8 9" key="1">
    <citation type="submission" date="2020-02" db="EMBL/GenBank/DDBJ databases">
        <title>Draft genome sequence of two Spirosoma agri KCTC 52727 and Spirosoma terrae KCTC 52035.</title>
        <authorList>
            <person name="Rojas J."/>
            <person name="Ambika Manirajan B."/>
            <person name="Ratering S."/>
            <person name="Suarez C."/>
            <person name="Schnell S."/>
        </authorList>
    </citation>
    <scope>NUCLEOTIDE SEQUENCE [LARGE SCALE GENOMIC DNA]</scope>
    <source>
        <strain evidence="8 9">KCTC 52727</strain>
    </source>
</reference>
<keyword evidence="9" id="KW-1185">Reference proteome</keyword>
<proteinExistence type="predicted"/>
<comment type="caution">
    <text evidence="8">The sequence shown here is derived from an EMBL/GenBank/DDBJ whole genome shotgun (WGS) entry which is preliminary data.</text>
</comment>
<dbReference type="PROSITE" id="PS50109">
    <property type="entry name" value="HIS_KIN"/>
    <property type="match status" value="1"/>
</dbReference>
<dbReference type="CDD" id="cd00075">
    <property type="entry name" value="HATPase"/>
    <property type="match status" value="1"/>
</dbReference>
<evidence type="ECO:0000256" key="1">
    <source>
        <dbReference type="ARBA" id="ARBA00000085"/>
    </source>
</evidence>
<keyword evidence="3" id="KW-0808">Transferase</keyword>
<protein>
    <recommendedName>
        <fullName evidence="2">histidine kinase</fullName>
        <ecNumber evidence="2">2.7.13.3</ecNumber>
    </recommendedName>
</protein>
<evidence type="ECO:0000256" key="3">
    <source>
        <dbReference type="ARBA" id="ARBA00022679"/>
    </source>
</evidence>
<dbReference type="GO" id="GO:0000155">
    <property type="term" value="F:phosphorelay sensor kinase activity"/>
    <property type="evidence" value="ECO:0007669"/>
    <property type="project" value="InterPro"/>
</dbReference>
<dbReference type="PANTHER" id="PTHR43711">
    <property type="entry name" value="TWO-COMPONENT HISTIDINE KINASE"/>
    <property type="match status" value="1"/>
</dbReference>
<dbReference type="InterPro" id="IPR036890">
    <property type="entry name" value="HATPase_C_sf"/>
</dbReference>
<keyword evidence="4 8" id="KW-0418">Kinase</keyword>
<dbReference type="SUPFAM" id="SSF55874">
    <property type="entry name" value="ATPase domain of HSP90 chaperone/DNA topoisomerase II/histidine kinase"/>
    <property type="match status" value="1"/>
</dbReference>
<dbReference type="EMBL" id="JAAGNZ010000001">
    <property type="protein sequence ID" value="NEU66362.1"/>
    <property type="molecule type" value="Genomic_DNA"/>
</dbReference>
<dbReference type="Gene3D" id="3.30.565.10">
    <property type="entry name" value="Histidine kinase-like ATPase, C-terminal domain"/>
    <property type="match status" value="1"/>
</dbReference>
<sequence length="425" mass="47203">MDNEHTPVTPLQPDFATYLFARREALLNSWRTICEQDTTLQSVSGLSREEFNDMVPTILNILGQRLNGDPVVLNPIQVANEHGLHRWHKGYTLRELLREIGHLFRGITDELRTYATLYSATSIETMAEAYRMVMWLNEDTVEGSAARYDELERTAAASRADTLQMALNQLNELSHQRSDLLRTSSHDLRSSVGIAQGAASMLDMETNSPEERGQLMEMLSRNLANLETMLQNLMNLARLEAGQEVPEISTFDVAKLLRELVQSTQPLAAHRGLPLLSNGPEALIVESDPNKVRRIVQNLLINALTYTPAGIVSVSWVGEGEHRWSIAIQDTGPGLPDNASTSMIGTLKPTQDSASVFESREAPNEPVSDSPGPPRQANTIKSTGEGVGLHIVKRLCELLEANLDIETSPDKGTLVRVRFSMIYRK</sequence>
<dbReference type="InterPro" id="IPR003661">
    <property type="entry name" value="HisK_dim/P_dom"/>
</dbReference>
<evidence type="ECO:0000259" key="7">
    <source>
        <dbReference type="PROSITE" id="PS50109"/>
    </source>
</evidence>